<feature type="compositionally biased region" description="Basic and acidic residues" evidence="7">
    <location>
        <begin position="121"/>
        <end position="173"/>
    </location>
</feature>
<dbReference type="EMBL" id="KL197728">
    <property type="protein sequence ID" value="KDQ54568.1"/>
    <property type="molecule type" value="Genomic_DNA"/>
</dbReference>
<evidence type="ECO:0000313" key="8">
    <source>
        <dbReference type="EMBL" id="KDQ54568.1"/>
    </source>
</evidence>
<evidence type="ECO:0000256" key="5">
    <source>
        <dbReference type="ARBA" id="ARBA00023242"/>
    </source>
</evidence>
<evidence type="ECO:0000256" key="2">
    <source>
        <dbReference type="ARBA" id="ARBA00022553"/>
    </source>
</evidence>
<feature type="region of interest" description="Disordered" evidence="7">
    <location>
        <begin position="91"/>
        <end position="231"/>
    </location>
</feature>
<name>A0A067PI28_9AGAM</name>
<keyword evidence="3" id="KW-0677">Repeat</keyword>
<evidence type="ECO:0000256" key="3">
    <source>
        <dbReference type="ARBA" id="ARBA00022737"/>
    </source>
</evidence>
<comment type="subcellular location">
    <subcellularLocation>
        <location evidence="1">Nucleus</location>
    </subcellularLocation>
</comment>
<feature type="compositionally biased region" description="Basic and acidic residues" evidence="7">
    <location>
        <begin position="101"/>
        <end position="110"/>
    </location>
</feature>
<sequence>MKQELAQDLYRETGVRFVQGKRHVDRVYARLAVDLEEMLEVNVVGVDLDEVCDDAEIRIREAGRQAKKAHQKLEDDLVDFIRDEIQDLQRSRRRDQKKRKENVYGKKDEGGIPCVKKSRRHGEQEYERNTQDERKRARERAEEQKRKEEEERRSRFEEEREQREKEHWRKEYEQAQEANRNWERAQEEARQRPREEKASKEEGAQNRSKNTQDSNTKETRGSQGNNEAERDRLYREAVQSIANLTKRNQDLSATIKALQEELQRRSVSLLAQSWDAYKALWDHLNHPSLQLSFATIPWPMHPQPKTPSDITALAVSNFLFSNLDSGDRSRKDKIKTALLRWHPDKFARVLSRVPEADRPLVEEGVGILVRHLNDELAKEK</sequence>
<dbReference type="InParanoid" id="A0A067PI28"/>
<dbReference type="PANTHER" id="PTHR15263:SF1">
    <property type="entry name" value="NF-KAPPA-B INHIBITOR-LIKE PROTEIN 1"/>
    <property type="match status" value="1"/>
</dbReference>
<keyword evidence="6" id="KW-0175">Coiled coil</keyword>
<gene>
    <name evidence="8" type="ORF">JAAARDRAFT_38248</name>
</gene>
<feature type="compositionally biased region" description="Basic residues" evidence="7">
    <location>
        <begin position="91"/>
        <end position="100"/>
    </location>
</feature>
<evidence type="ECO:0000256" key="6">
    <source>
        <dbReference type="SAM" id="Coils"/>
    </source>
</evidence>
<accession>A0A067PI28</accession>
<evidence type="ECO:0000256" key="1">
    <source>
        <dbReference type="ARBA" id="ARBA00004123"/>
    </source>
</evidence>
<feature type="compositionally biased region" description="Basic and acidic residues" evidence="7">
    <location>
        <begin position="180"/>
        <end position="204"/>
    </location>
</feature>
<protein>
    <submittedName>
        <fullName evidence="8">Uncharacterized protein</fullName>
    </submittedName>
</protein>
<dbReference type="GO" id="GO:0043124">
    <property type="term" value="P:negative regulation of canonical NF-kappaB signal transduction"/>
    <property type="evidence" value="ECO:0007669"/>
    <property type="project" value="InterPro"/>
</dbReference>
<dbReference type="Proteomes" id="UP000027265">
    <property type="component" value="Unassembled WGS sequence"/>
</dbReference>
<evidence type="ECO:0000256" key="4">
    <source>
        <dbReference type="ARBA" id="ARBA00023043"/>
    </source>
</evidence>
<evidence type="ECO:0000313" key="9">
    <source>
        <dbReference type="Proteomes" id="UP000027265"/>
    </source>
</evidence>
<dbReference type="GO" id="GO:0005634">
    <property type="term" value="C:nucleus"/>
    <property type="evidence" value="ECO:0007669"/>
    <property type="project" value="UniProtKB-SubCell"/>
</dbReference>
<dbReference type="HOGENOM" id="CLU_826565_0_0_1"/>
<feature type="coiled-coil region" evidence="6">
    <location>
        <begin position="234"/>
        <end position="261"/>
    </location>
</feature>
<keyword evidence="2" id="KW-0597">Phosphoprotein</keyword>
<organism evidence="8 9">
    <name type="scientific">Jaapia argillacea MUCL 33604</name>
    <dbReference type="NCBI Taxonomy" id="933084"/>
    <lineage>
        <taxon>Eukaryota</taxon>
        <taxon>Fungi</taxon>
        <taxon>Dikarya</taxon>
        <taxon>Basidiomycota</taxon>
        <taxon>Agaricomycotina</taxon>
        <taxon>Agaricomycetes</taxon>
        <taxon>Agaricomycetidae</taxon>
        <taxon>Jaapiales</taxon>
        <taxon>Jaapiaceae</taxon>
        <taxon>Jaapia</taxon>
    </lineage>
</organism>
<keyword evidence="4" id="KW-0040">ANK repeat</keyword>
<dbReference type="InterPro" id="IPR038753">
    <property type="entry name" value="NFKBIL1"/>
</dbReference>
<dbReference type="AlphaFoldDB" id="A0A067PI28"/>
<proteinExistence type="predicted"/>
<keyword evidence="9" id="KW-1185">Reference proteome</keyword>
<evidence type="ECO:0000256" key="7">
    <source>
        <dbReference type="SAM" id="MobiDB-lite"/>
    </source>
</evidence>
<dbReference type="PANTHER" id="PTHR15263">
    <property type="entry name" value="I-KAPPA-B-LIKE PROTEIN IKBL"/>
    <property type="match status" value="1"/>
</dbReference>
<feature type="compositionally biased region" description="Polar residues" evidence="7">
    <location>
        <begin position="205"/>
        <end position="214"/>
    </location>
</feature>
<keyword evidence="5" id="KW-0539">Nucleus</keyword>
<dbReference type="OrthoDB" id="412109at2759"/>
<reference evidence="9" key="1">
    <citation type="journal article" date="2014" name="Proc. Natl. Acad. Sci. U.S.A.">
        <title>Extensive sampling of basidiomycete genomes demonstrates inadequacy of the white-rot/brown-rot paradigm for wood decay fungi.</title>
        <authorList>
            <person name="Riley R."/>
            <person name="Salamov A.A."/>
            <person name="Brown D.W."/>
            <person name="Nagy L.G."/>
            <person name="Floudas D."/>
            <person name="Held B.W."/>
            <person name="Levasseur A."/>
            <person name="Lombard V."/>
            <person name="Morin E."/>
            <person name="Otillar R."/>
            <person name="Lindquist E.A."/>
            <person name="Sun H."/>
            <person name="LaButti K.M."/>
            <person name="Schmutz J."/>
            <person name="Jabbour D."/>
            <person name="Luo H."/>
            <person name="Baker S.E."/>
            <person name="Pisabarro A.G."/>
            <person name="Walton J.D."/>
            <person name="Blanchette R.A."/>
            <person name="Henrissat B."/>
            <person name="Martin F."/>
            <person name="Cullen D."/>
            <person name="Hibbett D.S."/>
            <person name="Grigoriev I.V."/>
        </authorList>
    </citation>
    <scope>NUCLEOTIDE SEQUENCE [LARGE SCALE GENOMIC DNA]</scope>
    <source>
        <strain evidence="9">MUCL 33604</strain>
    </source>
</reference>